<protein>
    <submittedName>
        <fullName evidence="2">Uncharacterized protein</fullName>
    </submittedName>
</protein>
<feature type="signal peptide" evidence="1">
    <location>
        <begin position="1"/>
        <end position="31"/>
    </location>
</feature>
<dbReference type="Proteomes" id="UP001419268">
    <property type="component" value="Unassembled WGS sequence"/>
</dbReference>
<organism evidence="2 3">
    <name type="scientific">Stephania cephalantha</name>
    <dbReference type="NCBI Taxonomy" id="152367"/>
    <lineage>
        <taxon>Eukaryota</taxon>
        <taxon>Viridiplantae</taxon>
        <taxon>Streptophyta</taxon>
        <taxon>Embryophyta</taxon>
        <taxon>Tracheophyta</taxon>
        <taxon>Spermatophyta</taxon>
        <taxon>Magnoliopsida</taxon>
        <taxon>Ranunculales</taxon>
        <taxon>Menispermaceae</taxon>
        <taxon>Menispermoideae</taxon>
        <taxon>Cissampelideae</taxon>
        <taxon>Stephania</taxon>
    </lineage>
</organism>
<gene>
    <name evidence="2" type="ORF">Scep_018189</name>
</gene>
<feature type="chain" id="PRO_5042988739" evidence="1">
    <location>
        <begin position="32"/>
        <end position="512"/>
    </location>
</feature>
<name>A0AAP0IR00_9MAGN</name>
<accession>A0AAP0IR00</accession>
<evidence type="ECO:0000313" key="3">
    <source>
        <dbReference type="Proteomes" id="UP001419268"/>
    </source>
</evidence>
<dbReference type="PANTHER" id="PTHR34677">
    <property type="match status" value="1"/>
</dbReference>
<dbReference type="AlphaFoldDB" id="A0AAP0IR00"/>
<sequence>MDVKQRTFPAMGSLKLLQLCLCLMAAHLLQSAESMLLVRFDRAPPPRTRFSTAVFRYSTLRPDGSNPCEKHQECSFSCELNGQILKPCPIGSVKLENLTTNTNHYFLLNVKTRSGDTNSSVHRWFIDKIPPTAVITSNRNYTNAEQMAIDITFSEPCTGKGGFKCINTSSCDVMVIGPAQIDASTLRAVKPSIKYSLIVAFSTESAYERVTIKMADDFCTDEAGNRFTKTNGSVLVVHYDRRPVLVDIWTSVPSYELEIDKVMRTVYAANKLEDLEIFLDFSDCVVNSTEEILSVLSANAGTFVPVHTQNHRNRRFTFKLKNISRLSIITVKLQAESVIARSGTPISYVSPVTFLYDATKPEVKLISNSPRETMESNFDVIVKFTKPVFGFDSSTLEISGGTITRQIQGAFKGSVLINNHGKISQGLSICSWKQSKGCCWKSKSGFQHSRSETIFSPCNICCIKLLCDSGVLGNITSSCSYFTFFCKSWSNREWLGIYKCLFCRIGSQQACH</sequence>
<reference evidence="2 3" key="1">
    <citation type="submission" date="2024-01" db="EMBL/GenBank/DDBJ databases">
        <title>Genome assemblies of Stephania.</title>
        <authorList>
            <person name="Yang L."/>
        </authorList>
    </citation>
    <scope>NUCLEOTIDE SEQUENCE [LARGE SCALE GENOMIC DNA]</scope>
    <source>
        <strain evidence="2">JXDWG</strain>
        <tissue evidence="2">Leaf</tissue>
    </source>
</reference>
<comment type="caution">
    <text evidence="2">The sequence shown here is derived from an EMBL/GenBank/DDBJ whole genome shotgun (WGS) entry which is preliminary data.</text>
</comment>
<proteinExistence type="predicted"/>
<keyword evidence="1" id="KW-0732">Signal</keyword>
<dbReference type="EMBL" id="JBBNAG010000007">
    <property type="protein sequence ID" value="KAK9120096.1"/>
    <property type="molecule type" value="Genomic_DNA"/>
</dbReference>
<evidence type="ECO:0000313" key="2">
    <source>
        <dbReference type="EMBL" id="KAK9120096.1"/>
    </source>
</evidence>
<keyword evidence="3" id="KW-1185">Reference proteome</keyword>
<dbReference type="PANTHER" id="PTHR34677:SF3">
    <property type="entry name" value="BACTERIAL IG-LIKE DOMAIN-CONTAINING PROTEIN"/>
    <property type="match status" value="1"/>
</dbReference>
<evidence type="ECO:0000256" key="1">
    <source>
        <dbReference type="SAM" id="SignalP"/>
    </source>
</evidence>